<organism evidence="1 2">
    <name type="scientific">Globodera pallida</name>
    <name type="common">Potato cyst nematode worm</name>
    <name type="synonym">Heterodera pallida</name>
    <dbReference type="NCBI Taxonomy" id="36090"/>
    <lineage>
        <taxon>Eukaryota</taxon>
        <taxon>Metazoa</taxon>
        <taxon>Ecdysozoa</taxon>
        <taxon>Nematoda</taxon>
        <taxon>Chromadorea</taxon>
        <taxon>Rhabditida</taxon>
        <taxon>Tylenchina</taxon>
        <taxon>Tylenchomorpha</taxon>
        <taxon>Tylenchoidea</taxon>
        <taxon>Heteroderidae</taxon>
        <taxon>Heteroderinae</taxon>
        <taxon>Globodera</taxon>
    </lineage>
</organism>
<name>A0A183CGS7_GLOPA</name>
<evidence type="ECO:0000313" key="1">
    <source>
        <dbReference type="Proteomes" id="UP000050741"/>
    </source>
</evidence>
<accession>A0A183CGS7</accession>
<dbReference type="AlphaFoldDB" id="A0A183CGS7"/>
<reference evidence="2" key="2">
    <citation type="submission" date="2016-06" db="UniProtKB">
        <authorList>
            <consortium name="WormBaseParasite"/>
        </authorList>
    </citation>
    <scope>IDENTIFICATION</scope>
</reference>
<reference evidence="1" key="1">
    <citation type="submission" date="2014-05" db="EMBL/GenBank/DDBJ databases">
        <title>The genome and life-stage specific transcriptomes of Globodera pallida elucidate key aspects of plant parasitism by a cyst nematode.</title>
        <authorList>
            <person name="Cotton J.A."/>
            <person name="Lilley C.J."/>
            <person name="Jones L.M."/>
            <person name="Kikuchi T."/>
            <person name="Reid A.J."/>
            <person name="Thorpe P."/>
            <person name="Tsai I.J."/>
            <person name="Beasley H."/>
            <person name="Blok V."/>
            <person name="Cock P.J.A."/>
            <person name="Van den Akker S.E."/>
            <person name="Holroyd N."/>
            <person name="Hunt M."/>
            <person name="Mantelin S."/>
            <person name="Naghra H."/>
            <person name="Pain A."/>
            <person name="Palomares-Rius J.E."/>
            <person name="Zarowiecki M."/>
            <person name="Berriman M."/>
            <person name="Jones J.T."/>
            <person name="Urwin P.E."/>
        </authorList>
    </citation>
    <scope>NUCLEOTIDE SEQUENCE [LARGE SCALE GENOMIC DNA]</scope>
    <source>
        <strain evidence="1">Lindley</strain>
    </source>
</reference>
<dbReference type="Proteomes" id="UP000050741">
    <property type="component" value="Unassembled WGS sequence"/>
</dbReference>
<keyword evidence="1" id="KW-1185">Reference proteome</keyword>
<proteinExistence type="predicted"/>
<evidence type="ECO:0000313" key="2">
    <source>
        <dbReference type="WBParaSite" id="GPLIN_001208200"/>
    </source>
</evidence>
<dbReference type="WBParaSite" id="GPLIN_001208200">
    <property type="protein sequence ID" value="GPLIN_001208200"/>
    <property type="gene ID" value="GPLIN_001208200"/>
</dbReference>
<sequence>MLIAHNAFALKEPIKSYSNLNENDLTKYYLAQIIPPGKYKVIIWDKLIKNNRPYTKALTSDGREIFDRLRSKPERHEFVFAYDQNSFNGYAQYFAHFYNVETNEQGQFLLEKKGRVADWERYLLAG</sequence>
<protein>
    <submittedName>
        <fullName evidence="2">S9 family peptidase</fullName>
    </submittedName>
</protein>